<evidence type="ECO:0000256" key="1">
    <source>
        <dbReference type="SAM" id="Phobius"/>
    </source>
</evidence>
<gene>
    <name evidence="2" type="ORF">RQX22_14340</name>
</gene>
<accession>A0ABU3Q9T4</accession>
<dbReference type="EMBL" id="JAVUPU010000007">
    <property type="protein sequence ID" value="MDT9600136.1"/>
    <property type="molecule type" value="Genomic_DNA"/>
</dbReference>
<reference evidence="2 3" key="1">
    <citation type="submission" date="2023-05" db="EMBL/GenBank/DDBJ databases">
        <authorList>
            <person name="Guo Y."/>
        </authorList>
    </citation>
    <scope>NUCLEOTIDE SEQUENCE [LARGE SCALE GENOMIC DNA]</scope>
    <source>
        <strain evidence="2 3">GR2756</strain>
    </source>
</reference>
<feature type="transmembrane region" description="Helical" evidence="1">
    <location>
        <begin position="84"/>
        <end position="104"/>
    </location>
</feature>
<evidence type="ECO:0000313" key="3">
    <source>
        <dbReference type="Proteomes" id="UP001259572"/>
    </source>
</evidence>
<proteinExistence type="predicted"/>
<sequence length="144" mass="16261">MAAMFLEKIDHWIGKTLFVPPIIRLCQATRQSQYAVSRLFWFVAALDGFYRADTWLASIIFGGLSIIMMVTASLRADMPTTSMFWFRILAIIFLLLDILQAAATGAWAGIEFWLIVLAAEYASTIRTIPPREAEKARKTVTRPS</sequence>
<keyword evidence="3" id="KW-1185">Reference proteome</keyword>
<dbReference type="Proteomes" id="UP001259572">
    <property type="component" value="Unassembled WGS sequence"/>
</dbReference>
<keyword evidence="1" id="KW-0812">Transmembrane</keyword>
<dbReference type="RefSeq" id="WP_315727234.1">
    <property type="nucleotide sequence ID" value="NZ_JAVUPU010000007.1"/>
</dbReference>
<protein>
    <submittedName>
        <fullName evidence="2">Uncharacterized protein</fullName>
    </submittedName>
</protein>
<name>A0ABU3Q9T4_9SPHN</name>
<organism evidence="2 3">
    <name type="scientific">Sphingosinicella rhizophila</name>
    <dbReference type="NCBI Taxonomy" id="3050082"/>
    <lineage>
        <taxon>Bacteria</taxon>
        <taxon>Pseudomonadati</taxon>
        <taxon>Pseudomonadota</taxon>
        <taxon>Alphaproteobacteria</taxon>
        <taxon>Sphingomonadales</taxon>
        <taxon>Sphingosinicellaceae</taxon>
        <taxon>Sphingosinicella</taxon>
    </lineage>
</organism>
<comment type="caution">
    <text evidence="2">The sequence shown here is derived from an EMBL/GenBank/DDBJ whole genome shotgun (WGS) entry which is preliminary data.</text>
</comment>
<keyword evidence="1" id="KW-1133">Transmembrane helix</keyword>
<evidence type="ECO:0000313" key="2">
    <source>
        <dbReference type="EMBL" id="MDT9600136.1"/>
    </source>
</evidence>
<keyword evidence="1" id="KW-0472">Membrane</keyword>
<feature type="transmembrane region" description="Helical" evidence="1">
    <location>
        <begin position="55"/>
        <end position="72"/>
    </location>
</feature>